<proteinExistence type="predicted"/>
<evidence type="ECO:0000313" key="3">
    <source>
        <dbReference type="Proteomes" id="UP000648187"/>
    </source>
</evidence>
<gene>
    <name evidence="2" type="ORF">HW555_002156</name>
</gene>
<organism evidence="2 3">
    <name type="scientific">Spodoptera exigua</name>
    <name type="common">Beet armyworm</name>
    <name type="synonym">Noctua fulgens</name>
    <dbReference type="NCBI Taxonomy" id="7107"/>
    <lineage>
        <taxon>Eukaryota</taxon>
        <taxon>Metazoa</taxon>
        <taxon>Ecdysozoa</taxon>
        <taxon>Arthropoda</taxon>
        <taxon>Hexapoda</taxon>
        <taxon>Insecta</taxon>
        <taxon>Pterygota</taxon>
        <taxon>Neoptera</taxon>
        <taxon>Endopterygota</taxon>
        <taxon>Lepidoptera</taxon>
        <taxon>Glossata</taxon>
        <taxon>Ditrysia</taxon>
        <taxon>Noctuoidea</taxon>
        <taxon>Noctuidae</taxon>
        <taxon>Amphipyrinae</taxon>
        <taxon>Spodoptera</taxon>
    </lineage>
</organism>
<feature type="region of interest" description="Disordered" evidence="1">
    <location>
        <begin position="52"/>
        <end position="83"/>
    </location>
</feature>
<evidence type="ECO:0000313" key="2">
    <source>
        <dbReference type="EMBL" id="KAF9422135.1"/>
    </source>
</evidence>
<comment type="caution">
    <text evidence="2">The sequence shown here is derived from an EMBL/GenBank/DDBJ whole genome shotgun (WGS) entry which is preliminary data.</text>
</comment>
<name>A0A835GQV3_SPOEX</name>
<dbReference type="AlphaFoldDB" id="A0A835GQV3"/>
<protein>
    <submittedName>
        <fullName evidence="2">Uncharacterized protein</fullName>
    </submittedName>
</protein>
<accession>A0A835GQV3</accession>
<reference evidence="2" key="1">
    <citation type="submission" date="2020-08" db="EMBL/GenBank/DDBJ databases">
        <title>Spodoptera exigua strain:BAW_Kor-Di-RS1 Genome sequencing and assembly.</title>
        <authorList>
            <person name="Kim J."/>
            <person name="Nam H.Y."/>
            <person name="Kwon M."/>
            <person name="Choi J.H."/>
            <person name="Cho S.R."/>
            <person name="Kim G.-H."/>
        </authorList>
    </citation>
    <scope>NUCLEOTIDE SEQUENCE</scope>
    <source>
        <strain evidence="2">BAW_Kor-Di-RS1</strain>
        <tissue evidence="2">Whole-body</tissue>
    </source>
</reference>
<evidence type="ECO:0000256" key="1">
    <source>
        <dbReference type="SAM" id="MobiDB-lite"/>
    </source>
</evidence>
<dbReference type="EMBL" id="JACKWZ010000019">
    <property type="protein sequence ID" value="KAF9422135.1"/>
    <property type="molecule type" value="Genomic_DNA"/>
</dbReference>
<keyword evidence="3" id="KW-1185">Reference proteome</keyword>
<dbReference type="Proteomes" id="UP000648187">
    <property type="component" value="Unassembled WGS sequence"/>
</dbReference>
<sequence>MTLENDMENYTEYKIMGSVKRIRINSHPIKRIKPQFAAKTKQMSFISEWRSLPGTERPQKSGNAHATRQGGVDCIPSSAAFEK</sequence>